<feature type="region of interest" description="Disordered" evidence="2">
    <location>
        <begin position="829"/>
        <end position="885"/>
    </location>
</feature>
<dbReference type="Proteomes" id="UP001165160">
    <property type="component" value="Unassembled WGS sequence"/>
</dbReference>
<comment type="caution">
    <text evidence="5">The sequence shown here is derived from an EMBL/GenBank/DDBJ whole genome shotgun (WGS) entry which is preliminary data.</text>
</comment>
<keyword evidence="6" id="KW-1185">Reference proteome</keyword>
<keyword evidence="3" id="KW-0812">Transmembrane</keyword>
<dbReference type="AlphaFoldDB" id="A0A9W7BKW8"/>
<gene>
    <name evidence="5" type="ORF">TrVE_jg6268</name>
</gene>
<feature type="compositionally biased region" description="Pro residues" evidence="2">
    <location>
        <begin position="677"/>
        <end position="698"/>
    </location>
</feature>
<proteinExistence type="predicted"/>
<dbReference type="PANTHER" id="PTHR13037">
    <property type="entry name" value="FORMIN"/>
    <property type="match status" value="1"/>
</dbReference>
<organism evidence="5 6">
    <name type="scientific">Triparma verrucosa</name>
    <dbReference type="NCBI Taxonomy" id="1606542"/>
    <lineage>
        <taxon>Eukaryota</taxon>
        <taxon>Sar</taxon>
        <taxon>Stramenopiles</taxon>
        <taxon>Ochrophyta</taxon>
        <taxon>Bolidophyceae</taxon>
        <taxon>Parmales</taxon>
        <taxon>Triparmaceae</taxon>
        <taxon>Triparma</taxon>
    </lineage>
</organism>
<sequence>MFVNSFIFFVLGIVSVGGVCPDTTPKGYYTQRENEDSFTWPIAIPAAFESYGLPVDDSGNPNMTPCQLYDLQDYCVARINWYRKTNPPFPNGKTRDRSDKQARPLKPVSDIMRRCQNEKSLSDLMFDGPHITGSQCQHPSYKGMCGLDYEWKGGDRGVTENSCCTRACNNFADCKLTLDKCLAQMWAEGANVLEKEETGADKPVGMVAHYLTMLTANKEYASCGFGFAKIDGSNTGKGTKNFVLMNQAFYNPKESTALDMTATDSLTWIGTGLTGANGTGTPKLVSVKAENNPESNDGVWTLPCTETCSDPSVSEANECISCYGKDYSNANTDPSPTPPTPGPPVVTDAPTPAITDAPTPAITDAPTPAITDAPTPAITDAPTPAITDAPTPAITDAPSSCPKDVCGVCDGDGLSCLDCEGVPNGDKVLDACGVCDGNGQSCIDCDGVPNGNKILDACGVCGGNGSSEDVCGVCDGNGLSCLDCDGVPKGDKVEDACGVCDGNGLSCLDCDGVPNGNKVLDACGVCDGDGLSCLDCDGVPNGDKVLDACGECGGNGLSCADVDCVEGVRDRDTCISVGQTLSYVITQPSGAGYACDLPDIKCELGDGTTCTTMSPECDCVEETEIEVKSKCGSFAALGEMITPSILKNKVGSGADCSQTPITCEAGDGTIPATLAPVPTPATPPPVPTPATPPPVPTPTPPPADCVDNDTFISPPLYASTRGAPCTYFCESPYATCEDLISVNYPNSPSYGDAVRENCPSCCATRCSTRRGRSLSRSLARSLAQMFDKGSSQNTMLFTICASAGGVVIMAIVVFLGTMVYRSRMGSAIHDAPKSPYTPSPKKLRHARLSSLLSETPFEGDMTPLSPPSSKLRREMNGIPSPPNKS</sequence>
<feature type="chain" id="PRO_5040808817" evidence="4">
    <location>
        <begin position="22"/>
        <end position="885"/>
    </location>
</feature>
<evidence type="ECO:0000256" key="3">
    <source>
        <dbReference type="SAM" id="Phobius"/>
    </source>
</evidence>
<dbReference type="PANTHER" id="PTHR13037:SF24">
    <property type="entry name" value="POLYCOMB PROTEIN PCL-RELATED"/>
    <property type="match status" value="1"/>
</dbReference>
<feature type="signal peptide" evidence="4">
    <location>
        <begin position="1"/>
        <end position="21"/>
    </location>
</feature>
<evidence type="ECO:0000256" key="1">
    <source>
        <dbReference type="ARBA" id="ARBA00022581"/>
    </source>
</evidence>
<accession>A0A9W7BKW8</accession>
<evidence type="ECO:0000256" key="4">
    <source>
        <dbReference type="SAM" id="SignalP"/>
    </source>
</evidence>
<evidence type="ECO:0000256" key="2">
    <source>
        <dbReference type="SAM" id="MobiDB-lite"/>
    </source>
</evidence>
<protein>
    <submittedName>
        <fullName evidence="5">Uncharacterized protein</fullName>
    </submittedName>
</protein>
<keyword evidence="3" id="KW-1133">Transmembrane helix</keyword>
<keyword evidence="3" id="KW-0472">Membrane</keyword>
<name>A0A9W7BKW8_9STRA</name>
<reference evidence="6" key="1">
    <citation type="journal article" date="2023" name="Commun. Biol.">
        <title>Genome analysis of Parmales, the sister group of diatoms, reveals the evolutionary specialization of diatoms from phago-mixotrophs to photoautotrophs.</title>
        <authorList>
            <person name="Ban H."/>
            <person name="Sato S."/>
            <person name="Yoshikawa S."/>
            <person name="Yamada K."/>
            <person name="Nakamura Y."/>
            <person name="Ichinomiya M."/>
            <person name="Sato N."/>
            <person name="Blanc-Mathieu R."/>
            <person name="Endo H."/>
            <person name="Kuwata A."/>
            <person name="Ogata H."/>
        </authorList>
    </citation>
    <scope>NUCLEOTIDE SEQUENCE [LARGE SCALE GENOMIC DNA]</scope>
    <source>
        <strain evidence="6">NIES 3699</strain>
    </source>
</reference>
<feature type="transmembrane region" description="Helical" evidence="3">
    <location>
        <begin position="795"/>
        <end position="820"/>
    </location>
</feature>
<keyword evidence="4" id="KW-0732">Signal</keyword>
<keyword evidence="1" id="KW-0945">Host-virus interaction</keyword>
<feature type="region of interest" description="Disordered" evidence="2">
    <location>
        <begin position="672"/>
        <end position="698"/>
    </location>
</feature>
<dbReference type="EMBL" id="BRXX01000098">
    <property type="protein sequence ID" value="GMH89775.1"/>
    <property type="molecule type" value="Genomic_DNA"/>
</dbReference>
<evidence type="ECO:0000313" key="6">
    <source>
        <dbReference type="Proteomes" id="UP001165160"/>
    </source>
</evidence>
<evidence type="ECO:0000313" key="5">
    <source>
        <dbReference type="EMBL" id="GMH89775.1"/>
    </source>
</evidence>